<evidence type="ECO:0000313" key="9">
    <source>
        <dbReference type="Proteomes" id="UP000001593"/>
    </source>
</evidence>
<dbReference type="InterPro" id="IPR038050">
    <property type="entry name" value="Neuro_actylchol_rec"/>
</dbReference>
<evidence type="ECO:0000259" key="7">
    <source>
        <dbReference type="Pfam" id="PF02932"/>
    </source>
</evidence>
<reference evidence="8 9" key="1">
    <citation type="journal article" date="2007" name="Science">
        <title>Sea anemone genome reveals ancestral eumetazoan gene repertoire and genomic organization.</title>
        <authorList>
            <person name="Putnam N.H."/>
            <person name="Srivastava M."/>
            <person name="Hellsten U."/>
            <person name="Dirks B."/>
            <person name="Chapman J."/>
            <person name="Salamov A."/>
            <person name="Terry A."/>
            <person name="Shapiro H."/>
            <person name="Lindquist E."/>
            <person name="Kapitonov V.V."/>
            <person name="Jurka J."/>
            <person name="Genikhovich G."/>
            <person name="Grigoriev I.V."/>
            <person name="Lucas S.M."/>
            <person name="Steele R.E."/>
            <person name="Finnerty J.R."/>
            <person name="Technau U."/>
            <person name="Martindale M.Q."/>
            <person name="Rokhsar D.S."/>
        </authorList>
    </citation>
    <scope>NUCLEOTIDE SEQUENCE [LARGE SCALE GENOMIC DNA]</scope>
    <source>
        <strain evidence="9">CH2 X CH6</strain>
    </source>
</reference>
<feature type="transmembrane region" description="Helical" evidence="5">
    <location>
        <begin position="414"/>
        <end position="438"/>
    </location>
</feature>
<proteinExistence type="inferred from homology"/>
<dbReference type="InterPro" id="IPR006202">
    <property type="entry name" value="Neur_chan_lig-bd"/>
</dbReference>
<keyword evidence="4 5" id="KW-0472">Membrane</keyword>
<dbReference type="PRINTS" id="PR00252">
    <property type="entry name" value="NRIONCHANNEL"/>
</dbReference>
<dbReference type="GO" id="GO:0034220">
    <property type="term" value="P:monoatomic ion transmembrane transport"/>
    <property type="evidence" value="ECO:0000318"/>
    <property type="project" value="GO_Central"/>
</dbReference>
<dbReference type="Gene3D" id="2.70.170.10">
    <property type="entry name" value="Neurotransmitter-gated ion-channel ligand-binding domain"/>
    <property type="match status" value="2"/>
</dbReference>
<dbReference type="GO" id="GO:0005231">
    <property type="term" value="F:excitatory extracellular ligand-gated monoatomic ion channel activity"/>
    <property type="evidence" value="ECO:0000318"/>
    <property type="project" value="GO_Central"/>
</dbReference>
<feature type="transmembrane region" description="Helical" evidence="5">
    <location>
        <begin position="241"/>
        <end position="259"/>
    </location>
</feature>
<dbReference type="STRING" id="45351.A7RSH6"/>
<dbReference type="GO" id="GO:0043005">
    <property type="term" value="C:neuron projection"/>
    <property type="evidence" value="ECO:0000318"/>
    <property type="project" value="GO_Central"/>
</dbReference>
<dbReference type="InterPro" id="IPR018000">
    <property type="entry name" value="Neurotransmitter_ion_chnl_CS"/>
</dbReference>
<dbReference type="Pfam" id="PF02932">
    <property type="entry name" value="Neur_chan_memb"/>
    <property type="match status" value="1"/>
</dbReference>
<dbReference type="GO" id="GO:0042391">
    <property type="term" value="P:regulation of membrane potential"/>
    <property type="evidence" value="ECO:0000318"/>
    <property type="project" value="GO_Central"/>
</dbReference>
<dbReference type="AlphaFoldDB" id="A7RSH6"/>
<sequence>GAHKHDIEHKLLNDLFTNYSKIARPVLNKSEAIEVQFDLAYAQLINLNSKDQILQSKVWFRQVCGYSNMSPKLDHVLLLFLYVINFGSILIFDWFNPFLFVTFDTKATVKHNGYTEWFAPTEIHSICKIDITFFPFDEQFCKLKFGSWTYTGRQLNFTNKRNSADLTMYTISGEWALVAAPMERHVIEYSCCPDPFIDITFTIHIRRKVLFYMTNLIVPCIVLALLTVFSFHLPPESGERIGLVITILLGLTVFMLVFTENVPRTSEVIPLIGKYAFAVLCVVSMSLLVTCCILRVFNKDPDRKMSKWFRKLIFEILGPVLLMKPPEDETTAMQELKGRAMLHMTKANGSPYGGHQPNHNLSSPTCSSRELHVSPKLERKLENLISRMDEILKDNYEEQKLNEEKRKWKFAAKVIDHVVFWLYTLTVVFSTLALYLMIPDNTW</sequence>
<dbReference type="InterPro" id="IPR036734">
    <property type="entry name" value="Neur_chan_lig-bd_sf"/>
</dbReference>
<evidence type="ECO:0000256" key="2">
    <source>
        <dbReference type="ARBA" id="ARBA00022692"/>
    </source>
</evidence>
<keyword evidence="9" id="KW-1185">Reference proteome</keyword>
<feature type="domain" description="Neurotransmitter-gated ion-channel transmembrane" evidence="7">
    <location>
        <begin position="216"/>
        <end position="434"/>
    </location>
</feature>
<dbReference type="Gene3D" id="1.20.58.390">
    <property type="entry name" value="Neurotransmitter-gated ion-channel transmembrane domain"/>
    <property type="match status" value="2"/>
</dbReference>
<dbReference type="EMBL" id="DS469534">
    <property type="protein sequence ID" value="EDO45565.1"/>
    <property type="molecule type" value="Genomic_DNA"/>
</dbReference>
<dbReference type="GO" id="GO:0007268">
    <property type="term" value="P:chemical synaptic transmission"/>
    <property type="evidence" value="ECO:0000318"/>
    <property type="project" value="GO_Central"/>
</dbReference>
<feature type="non-terminal residue" evidence="8">
    <location>
        <position position="1"/>
    </location>
</feature>
<accession>A7RSH6</accession>
<feature type="domain" description="Neurotransmitter-gated ion-channel ligand-binding" evidence="6">
    <location>
        <begin position="102"/>
        <end position="209"/>
    </location>
</feature>
<dbReference type="FunFam" id="1.20.58.390:FF:000178">
    <property type="entry name" value="Predicted protein"/>
    <property type="match status" value="1"/>
</dbReference>
<gene>
    <name evidence="8" type="ORF">NEMVEDRAFT_v1g91941</name>
</gene>
<dbReference type="GO" id="GO:0004888">
    <property type="term" value="F:transmembrane signaling receptor activity"/>
    <property type="evidence" value="ECO:0007669"/>
    <property type="project" value="InterPro"/>
</dbReference>
<dbReference type="PROSITE" id="PS00236">
    <property type="entry name" value="NEUROTR_ION_CHANNEL"/>
    <property type="match status" value="1"/>
</dbReference>
<dbReference type="eggNOG" id="KOG3645">
    <property type="taxonomic scope" value="Eukaryota"/>
</dbReference>
<dbReference type="FunFam" id="2.70.170.10:FF:000060">
    <property type="entry name" value="Nicotinic acetylcholine receptor subunit alpha4"/>
    <property type="match status" value="1"/>
</dbReference>
<dbReference type="InParanoid" id="A7RSH6"/>
<dbReference type="CDD" id="cd19051">
    <property type="entry name" value="LGIC_TM_cation"/>
    <property type="match status" value="1"/>
</dbReference>
<evidence type="ECO:0000256" key="1">
    <source>
        <dbReference type="ARBA" id="ARBA00004141"/>
    </source>
</evidence>
<protein>
    <submittedName>
        <fullName evidence="8">Uncharacterized protein</fullName>
    </submittedName>
</protein>
<dbReference type="GO" id="GO:0045202">
    <property type="term" value="C:synapse"/>
    <property type="evidence" value="ECO:0000318"/>
    <property type="project" value="GO_Central"/>
</dbReference>
<keyword evidence="5" id="KW-0407">Ion channel</keyword>
<evidence type="ECO:0000256" key="5">
    <source>
        <dbReference type="RuleBase" id="RU000687"/>
    </source>
</evidence>
<keyword evidence="5" id="KW-0813">Transport</keyword>
<dbReference type="FunFam" id="1.20.58.390:FF:000175">
    <property type="entry name" value="Predicted protein"/>
    <property type="match status" value="1"/>
</dbReference>
<dbReference type="InterPro" id="IPR036719">
    <property type="entry name" value="Neuro-gated_channel_TM_sf"/>
</dbReference>
<feature type="domain" description="Neurotransmitter-gated ion-channel ligand-binding" evidence="6">
    <location>
        <begin position="9"/>
        <end position="62"/>
    </location>
</feature>
<comment type="similarity">
    <text evidence="5">Belongs to the ligand-gated ion channel (TC 1.A.9) family.</text>
</comment>
<dbReference type="SUPFAM" id="SSF63712">
    <property type="entry name" value="Nicotinic receptor ligand binding domain-like"/>
    <property type="match status" value="1"/>
</dbReference>
<dbReference type="InterPro" id="IPR006029">
    <property type="entry name" value="Neurotrans-gated_channel_TM"/>
</dbReference>
<keyword evidence="3 5" id="KW-1133">Transmembrane helix</keyword>
<comment type="subcellular location">
    <subcellularLocation>
        <location evidence="1">Membrane</location>
        <topology evidence="1">Multi-pass membrane protein</topology>
    </subcellularLocation>
</comment>
<evidence type="ECO:0000256" key="3">
    <source>
        <dbReference type="ARBA" id="ARBA00022989"/>
    </source>
</evidence>
<dbReference type="GO" id="GO:0005886">
    <property type="term" value="C:plasma membrane"/>
    <property type="evidence" value="ECO:0000318"/>
    <property type="project" value="GO_Central"/>
</dbReference>
<dbReference type="InterPro" id="IPR006201">
    <property type="entry name" value="Neur_channel"/>
</dbReference>
<dbReference type="OMA" id="CFCETES"/>
<evidence type="ECO:0000256" key="4">
    <source>
        <dbReference type="ARBA" id="ARBA00023136"/>
    </source>
</evidence>
<dbReference type="GO" id="GO:0098794">
    <property type="term" value="C:postsynapse"/>
    <property type="evidence" value="ECO:0007669"/>
    <property type="project" value="GOC"/>
</dbReference>
<dbReference type="CDD" id="cd18997">
    <property type="entry name" value="LGIC_ECD_nAChR"/>
    <property type="match status" value="1"/>
</dbReference>
<feature type="transmembrane region" description="Helical" evidence="5">
    <location>
        <begin position="76"/>
        <end position="95"/>
    </location>
</feature>
<feature type="transmembrane region" description="Helical" evidence="5">
    <location>
        <begin position="209"/>
        <end position="229"/>
    </location>
</feature>
<dbReference type="PANTHER" id="PTHR18945">
    <property type="entry name" value="NEUROTRANSMITTER GATED ION CHANNEL"/>
    <property type="match status" value="1"/>
</dbReference>
<keyword evidence="2 5" id="KW-0812">Transmembrane</keyword>
<dbReference type="PhylomeDB" id="A7RSH6"/>
<dbReference type="GO" id="GO:1904315">
    <property type="term" value="F:transmitter-gated monoatomic ion channel activity involved in regulation of postsynaptic membrane potential"/>
    <property type="evidence" value="ECO:0000318"/>
    <property type="project" value="GO_Central"/>
</dbReference>
<evidence type="ECO:0000259" key="6">
    <source>
        <dbReference type="Pfam" id="PF02931"/>
    </source>
</evidence>
<feature type="transmembrane region" description="Helical" evidence="5">
    <location>
        <begin position="275"/>
        <end position="297"/>
    </location>
</feature>
<dbReference type="HOGENOM" id="CLU_018074_1_0_1"/>
<dbReference type="Proteomes" id="UP000001593">
    <property type="component" value="Unassembled WGS sequence"/>
</dbReference>
<keyword evidence="5" id="KW-0406">Ion transport</keyword>
<evidence type="ECO:0000313" key="8">
    <source>
        <dbReference type="EMBL" id="EDO45565.1"/>
    </source>
</evidence>
<dbReference type="GO" id="GO:1902495">
    <property type="term" value="C:transmembrane transporter complex"/>
    <property type="evidence" value="ECO:0000318"/>
    <property type="project" value="GO_Central"/>
</dbReference>
<dbReference type="Pfam" id="PF02931">
    <property type="entry name" value="Neur_chan_LBD"/>
    <property type="match status" value="2"/>
</dbReference>
<organism evidence="8 9">
    <name type="scientific">Nematostella vectensis</name>
    <name type="common">Starlet sea anemone</name>
    <dbReference type="NCBI Taxonomy" id="45351"/>
    <lineage>
        <taxon>Eukaryota</taxon>
        <taxon>Metazoa</taxon>
        <taxon>Cnidaria</taxon>
        <taxon>Anthozoa</taxon>
        <taxon>Hexacorallia</taxon>
        <taxon>Actiniaria</taxon>
        <taxon>Edwardsiidae</taxon>
        <taxon>Nematostella</taxon>
    </lineage>
</organism>
<dbReference type="SUPFAM" id="SSF90112">
    <property type="entry name" value="Neurotransmitter-gated ion-channel transmembrane pore"/>
    <property type="match status" value="1"/>
</dbReference>
<name>A7RSH6_NEMVE</name>